<dbReference type="SUPFAM" id="SSF56235">
    <property type="entry name" value="N-terminal nucleophile aminohydrolases (Ntn hydrolases)"/>
    <property type="match status" value="1"/>
</dbReference>
<evidence type="ECO:0000313" key="2">
    <source>
        <dbReference type="EMBL" id="MDT0557755.1"/>
    </source>
</evidence>
<sequence length="324" mass="34871">MQTFSIAIHGGAGTLVKGMMTPELEARYKQDLKIALNAGYAILKAGESAVDAVEVAVKHLEDSPLFNAGKGSVFTATGSHEMDASIMDGNTLNAGGVSLISGIKNPVSLARDVMEKSEHVFLAGEGAMKFATELNYTLEEDTYFYDKFRHQQWLEIKDTDNFQLDHSKSTNENEDSVAEHSRSQKDSKFGTVGAVACDQDGNIAAATSTGGMTNKKWGRVGDSPMIGAGNYANNKTCAVSCTGSGEFFIRGVVAYDVSCLMEHKGLTLQQASEEVINKRILEINGDGGLIAVDTQGNIAMPFNTEGMYRAFKTSEGKEEISIYK</sequence>
<evidence type="ECO:0000256" key="1">
    <source>
        <dbReference type="SAM" id="MobiDB-lite"/>
    </source>
</evidence>
<dbReference type="RefSeq" id="WP_311426532.1">
    <property type="nucleotide sequence ID" value="NZ_JAVRIA010000002.1"/>
</dbReference>
<dbReference type="InterPro" id="IPR029055">
    <property type="entry name" value="Ntn_hydrolases_N"/>
</dbReference>
<keyword evidence="3" id="KW-1185">Reference proteome</keyword>
<dbReference type="InterPro" id="IPR000246">
    <property type="entry name" value="Peptidase_T2"/>
</dbReference>
<dbReference type="Proteomes" id="UP001259492">
    <property type="component" value="Unassembled WGS sequence"/>
</dbReference>
<feature type="region of interest" description="Disordered" evidence="1">
    <location>
        <begin position="164"/>
        <end position="185"/>
    </location>
</feature>
<accession>A0ABU2YKK0</accession>
<evidence type="ECO:0000313" key="3">
    <source>
        <dbReference type="Proteomes" id="UP001259492"/>
    </source>
</evidence>
<dbReference type="PANTHER" id="PTHR10188:SF6">
    <property type="entry name" value="N(4)-(BETA-N-ACETYLGLUCOSAMINYL)-L-ASPARAGINASE"/>
    <property type="match status" value="1"/>
</dbReference>
<gene>
    <name evidence="2" type="ORF">RM697_03805</name>
</gene>
<dbReference type="Gene3D" id="3.60.20.30">
    <property type="entry name" value="(Glycosyl)asparaginase"/>
    <property type="match status" value="1"/>
</dbReference>
<dbReference type="EMBL" id="JAVRIA010000002">
    <property type="protein sequence ID" value="MDT0557755.1"/>
    <property type="molecule type" value="Genomic_DNA"/>
</dbReference>
<dbReference type="CDD" id="cd04701">
    <property type="entry name" value="Asparaginase_2"/>
    <property type="match status" value="1"/>
</dbReference>
<protein>
    <submittedName>
        <fullName evidence="2">Isoaspartyl peptidase/L-asparaginase</fullName>
    </submittedName>
</protein>
<reference evidence="2 3" key="1">
    <citation type="submission" date="2023-09" db="EMBL/GenBank/DDBJ databases">
        <authorList>
            <person name="Rey-Velasco X."/>
        </authorList>
    </citation>
    <scope>NUCLEOTIDE SEQUENCE [LARGE SCALE GENOMIC DNA]</scope>
    <source>
        <strain evidence="2 3">W332</strain>
    </source>
</reference>
<dbReference type="PANTHER" id="PTHR10188">
    <property type="entry name" value="L-ASPARAGINASE"/>
    <property type="match status" value="1"/>
</dbReference>
<dbReference type="Pfam" id="PF01112">
    <property type="entry name" value="Asparaginase_2"/>
    <property type="match status" value="1"/>
</dbReference>
<organism evidence="2 3">
    <name type="scientific">Microcosmobacter mediterraneus</name>
    <dbReference type="NCBI Taxonomy" id="3075607"/>
    <lineage>
        <taxon>Bacteria</taxon>
        <taxon>Pseudomonadati</taxon>
        <taxon>Bacteroidota</taxon>
        <taxon>Flavobacteriia</taxon>
        <taxon>Flavobacteriales</taxon>
        <taxon>Flavobacteriaceae</taxon>
        <taxon>Microcosmobacter</taxon>
    </lineage>
</organism>
<name>A0ABU2YKK0_9FLAO</name>
<proteinExistence type="predicted"/>
<comment type="caution">
    <text evidence="2">The sequence shown here is derived from an EMBL/GenBank/DDBJ whole genome shotgun (WGS) entry which is preliminary data.</text>
</comment>